<dbReference type="CDD" id="cd06257">
    <property type="entry name" value="DnaJ"/>
    <property type="match status" value="1"/>
</dbReference>
<dbReference type="InterPro" id="IPR036410">
    <property type="entry name" value="HSP_DnaJ_Cys-rich_dom_sf"/>
</dbReference>
<evidence type="ECO:0000313" key="2">
    <source>
        <dbReference type="EMBL" id="QHU15911.1"/>
    </source>
</evidence>
<organism evidence="2">
    <name type="scientific">viral metagenome</name>
    <dbReference type="NCBI Taxonomy" id="1070528"/>
    <lineage>
        <taxon>unclassified sequences</taxon>
        <taxon>metagenomes</taxon>
        <taxon>organismal metagenomes</taxon>
    </lineage>
</organism>
<reference evidence="2" key="1">
    <citation type="journal article" date="2020" name="Nature">
        <title>Giant virus diversity and host interactions through global metagenomics.</title>
        <authorList>
            <person name="Schulz F."/>
            <person name="Roux S."/>
            <person name="Paez-Espino D."/>
            <person name="Jungbluth S."/>
            <person name="Walsh D.A."/>
            <person name="Denef V.J."/>
            <person name="McMahon K.D."/>
            <person name="Konstantinidis K.T."/>
            <person name="Eloe-Fadrosh E.A."/>
            <person name="Kyrpides N.C."/>
            <person name="Woyke T."/>
        </authorList>
    </citation>
    <scope>NUCLEOTIDE SEQUENCE</scope>
    <source>
        <strain evidence="2">GVMAG-S-3300010158-109</strain>
    </source>
</reference>
<dbReference type="Gene3D" id="1.10.287.110">
    <property type="entry name" value="DnaJ domain"/>
    <property type="match status" value="1"/>
</dbReference>
<dbReference type="PROSITE" id="PS50076">
    <property type="entry name" value="DNAJ_2"/>
    <property type="match status" value="1"/>
</dbReference>
<dbReference type="PANTHER" id="PTHR43096:SF48">
    <property type="entry name" value="CHAPERONE PROTEIN DNAJ"/>
    <property type="match status" value="1"/>
</dbReference>
<dbReference type="SMART" id="SM00271">
    <property type="entry name" value="DnaJ"/>
    <property type="match status" value="1"/>
</dbReference>
<evidence type="ECO:0000259" key="1">
    <source>
        <dbReference type="PROSITE" id="PS50076"/>
    </source>
</evidence>
<dbReference type="AlphaFoldDB" id="A0A6C0KFE4"/>
<dbReference type="EMBL" id="MN740869">
    <property type="protein sequence ID" value="QHU15911.1"/>
    <property type="molecule type" value="Genomic_DNA"/>
</dbReference>
<dbReference type="PANTHER" id="PTHR43096">
    <property type="entry name" value="DNAJ HOMOLOG 1, MITOCHONDRIAL-RELATED"/>
    <property type="match status" value="1"/>
</dbReference>
<protein>
    <recommendedName>
        <fullName evidence="1">J domain-containing protein</fullName>
    </recommendedName>
</protein>
<proteinExistence type="predicted"/>
<dbReference type="InterPro" id="IPR036869">
    <property type="entry name" value="J_dom_sf"/>
</dbReference>
<accession>A0A6C0KFE4</accession>
<dbReference type="PRINTS" id="PR00625">
    <property type="entry name" value="JDOMAIN"/>
</dbReference>
<dbReference type="GO" id="GO:0051082">
    <property type="term" value="F:unfolded protein binding"/>
    <property type="evidence" value="ECO:0007669"/>
    <property type="project" value="TreeGrafter"/>
</dbReference>
<feature type="domain" description="J" evidence="1">
    <location>
        <begin position="6"/>
        <end position="72"/>
    </location>
</feature>
<dbReference type="Pfam" id="PF00226">
    <property type="entry name" value="DnaJ"/>
    <property type="match status" value="1"/>
</dbReference>
<name>A0A6C0KFE4_9ZZZZ</name>
<dbReference type="SUPFAM" id="SSF46565">
    <property type="entry name" value="Chaperone J-domain"/>
    <property type="match status" value="1"/>
</dbReference>
<dbReference type="SUPFAM" id="SSF57938">
    <property type="entry name" value="DnaJ/Hsp40 cysteine-rich domain"/>
    <property type="match status" value="1"/>
</dbReference>
<dbReference type="InterPro" id="IPR001623">
    <property type="entry name" value="DnaJ_domain"/>
</dbReference>
<dbReference type="GO" id="GO:0042026">
    <property type="term" value="P:protein refolding"/>
    <property type="evidence" value="ECO:0007669"/>
    <property type="project" value="TreeGrafter"/>
</dbReference>
<sequence>MPRDLILYQRLELSPTDSDQEIKKAGRKMALKWHPDKNLNNQEEASIKFREIQEAVDVLTDPERRRQYDMVGIDILKNNNNHTNHNNMFPFQRFPSFNFPFPPPNPFMNFGNGININPFGGIQIGGNTFIRNDVRHILKLDKPIPDDVTFSYNRDITCKDCLCKVCNGTGINVTIQNMGNITLHNQTPCVSCSNLGQDTQCKGCQGTRKVSSTNTMTLRQIPAVNNTQICIPNQGHQLVTGNTNLIIIIEINK</sequence>
<dbReference type="GO" id="GO:0005737">
    <property type="term" value="C:cytoplasm"/>
    <property type="evidence" value="ECO:0007669"/>
    <property type="project" value="TreeGrafter"/>
</dbReference>